<reference evidence="1 2" key="1">
    <citation type="submission" date="2018-08" db="EMBL/GenBank/DDBJ databases">
        <title>Chitinophagaceae sp. K23C18032701, a novel bacterium isolated from forest soil.</title>
        <authorList>
            <person name="Wang C."/>
        </authorList>
    </citation>
    <scope>NUCLEOTIDE SEQUENCE [LARGE SCALE GENOMIC DNA]</scope>
    <source>
        <strain evidence="1 2">K23C18032701</strain>
    </source>
</reference>
<dbReference type="InterPro" id="IPR010297">
    <property type="entry name" value="DUF900_hydrolase"/>
</dbReference>
<sequence length="375" mass="42521">MPVKPHFLIASNYTIYMKYHIITNRRILVENGIEKIDTTNDGLPTDTLRFATFDSTSTDPQAYTLIPDKAPSQPGAAVNNVNQYDVQYYFNDNEPVKVGSEKFFLDLYHEMASPDGGDVLVMYHGFNCDWKCAIDNLRNLEKCFVGAGSPIKHLVIFSWPSRGSVMRYKSDVLDAITSGVAIGRCFQLLCEFFYEAFNGLTARLPKPCNNKIHLLCHSMGNRVLENMLAKLISDGNKFSSIFEEIILASPDVDNICFEDPQPFSRLNSLGRRIHVYYNRNDLALTVSRKYENPLKRLGTDGPSSLNNLPSHIYIIDCTEVACQTDPSVNNTLVQHWYYDRVPKVYNDILSVLKGTNDEAIQANRVKVSDIKYRLT</sequence>
<dbReference type="SUPFAM" id="SSF53474">
    <property type="entry name" value="alpha/beta-Hydrolases"/>
    <property type="match status" value="1"/>
</dbReference>
<gene>
    <name evidence="1" type="ORF">DXN05_20330</name>
</gene>
<accession>A0A3E1NEN5</accession>
<evidence type="ECO:0000313" key="2">
    <source>
        <dbReference type="Proteomes" id="UP000261284"/>
    </source>
</evidence>
<keyword evidence="1" id="KW-0378">Hydrolase</keyword>
<dbReference type="InterPro" id="IPR029058">
    <property type="entry name" value="AB_hydrolase_fold"/>
</dbReference>
<dbReference type="GO" id="GO:0016787">
    <property type="term" value="F:hydrolase activity"/>
    <property type="evidence" value="ECO:0007669"/>
    <property type="project" value="UniProtKB-KW"/>
</dbReference>
<dbReference type="AlphaFoldDB" id="A0A3E1NEN5"/>
<proteinExistence type="predicted"/>
<dbReference type="PANTHER" id="PTHR36513">
    <property type="entry name" value="ABC TRANSMEMBRANE TYPE-1 DOMAIN-CONTAINING PROTEIN"/>
    <property type="match status" value="1"/>
</dbReference>
<dbReference type="Proteomes" id="UP000261284">
    <property type="component" value="Unassembled WGS sequence"/>
</dbReference>
<dbReference type="EMBL" id="QTJU01000010">
    <property type="protein sequence ID" value="RFM26261.1"/>
    <property type="molecule type" value="Genomic_DNA"/>
</dbReference>
<organism evidence="1 2">
    <name type="scientific">Deminuibacter soli</name>
    <dbReference type="NCBI Taxonomy" id="2291815"/>
    <lineage>
        <taxon>Bacteria</taxon>
        <taxon>Pseudomonadati</taxon>
        <taxon>Bacteroidota</taxon>
        <taxon>Chitinophagia</taxon>
        <taxon>Chitinophagales</taxon>
        <taxon>Chitinophagaceae</taxon>
        <taxon>Deminuibacter</taxon>
    </lineage>
</organism>
<evidence type="ECO:0000313" key="1">
    <source>
        <dbReference type="EMBL" id="RFM26261.1"/>
    </source>
</evidence>
<dbReference type="PANTHER" id="PTHR36513:SF1">
    <property type="entry name" value="TRANSMEMBRANE PROTEIN"/>
    <property type="match status" value="1"/>
</dbReference>
<keyword evidence="2" id="KW-1185">Reference proteome</keyword>
<protein>
    <submittedName>
        <fullName evidence="1">Alpha/beta hydrolase</fullName>
    </submittedName>
</protein>
<comment type="caution">
    <text evidence="1">The sequence shown here is derived from an EMBL/GenBank/DDBJ whole genome shotgun (WGS) entry which is preliminary data.</text>
</comment>
<dbReference type="Pfam" id="PF05990">
    <property type="entry name" value="DUF900"/>
    <property type="match status" value="1"/>
</dbReference>
<name>A0A3E1NEN5_9BACT</name>